<organism evidence="1 2">
    <name type="scientific">Datura stramonium</name>
    <name type="common">Jimsonweed</name>
    <name type="synonym">Common thornapple</name>
    <dbReference type="NCBI Taxonomy" id="4076"/>
    <lineage>
        <taxon>Eukaryota</taxon>
        <taxon>Viridiplantae</taxon>
        <taxon>Streptophyta</taxon>
        <taxon>Embryophyta</taxon>
        <taxon>Tracheophyta</taxon>
        <taxon>Spermatophyta</taxon>
        <taxon>Magnoliopsida</taxon>
        <taxon>eudicotyledons</taxon>
        <taxon>Gunneridae</taxon>
        <taxon>Pentapetalae</taxon>
        <taxon>asterids</taxon>
        <taxon>lamiids</taxon>
        <taxon>Solanales</taxon>
        <taxon>Solanaceae</taxon>
        <taxon>Solanoideae</taxon>
        <taxon>Datureae</taxon>
        <taxon>Datura</taxon>
    </lineage>
</organism>
<gene>
    <name evidence="1" type="ORF">HAX54_042302</name>
</gene>
<name>A0ABS8SM32_DATST</name>
<protein>
    <submittedName>
        <fullName evidence="1">Uncharacterized protein</fullName>
    </submittedName>
</protein>
<sequence>MVLRLLGTPSHVHIINDGGEGKIGYALGREVPSFLCNLHFHIDQYLIQNIGHYQGLMEDHVIDIGRRSNLLRYEVQPPLSLHGEMGTLDDGTGNPTPIFGGNTNVEGHPLDINGWVREGPVQHGEVGI</sequence>
<keyword evidence="2" id="KW-1185">Reference proteome</keyword>
<reference evidence="1 2" key="1">
    <citation type="journal article" date="2021" name="BMC Genomics">
        <title>Datura genome reveals duplications of psychoactive alkaloid biosynthetic genes and high mutation rate following tissue culture.</title>
        <authorList>
            <person name="Rajewski A."/>
            <person name="Carter-House D."/>
            <person name="Stajich J."/>
            <person name="Litt A."/>
        </authorList>
    </citation>
    <scope>NUCLEOTIDE SEQUENCE [LARGE SCALE GENOMIC DNA]</scope>
    <source>
        <strain evidence="1">AR-01</strain>
    </source>
</reference>
<accession>A0ABS8SM32</accession>
<dbReference type="EMBL" id="JACEIK010000621">
    <property type="protein sequence ID" value="MCD7459921.1"/>
    <property type="molecule type" value="Genomic_DNA"/>
</dbReference>
<comment type="caution">
    <text evidence="1">The sequence shown here is derived from an EMBL/GenBank/DDBJ whole genome shotgun (WGS) entry which is preliminary data.</text>
</comment>
<proteinExistence type="predicted"/>
<evidence type="ECO:0000313" key="1">
    <source>
        <dbReference type="EMBL" id="MCD7459921.1"/>
    </source>
</evidence>
<evidence type="ECO:0000313" key="2">
    <source>
        <dbReference type="Proteomes" id="UP000823775"/>
    </source>
</evidence>
<dbReference type="Proteomes" id="UP000823775">
    <property type="component" value="Unassembled WGS sequence"/>
</dbReference>